<protein>
    <submittedName>
        <fullName evidence="2">Putative membrane protein</fullName>
    </submittedName>
</protein>
<dbReference type="Pfam" id="PF09945">
    <property type="entry name" value="DUF2177"/>
    <property type="match status" value="1"/>
</dbReference>
<dbReference type="AlphaFoldDB" id="A0A3M0CTS0"/>
<name>A0A3M0CTS0_9PROT</name>
<keyword evidence="1" id="KW-0812">Transmembrane</keyword>
<dbReference type="Proteomes" id="UP000271227">
    <property type="component" value="Unassembled WGS sequence"/>
</dbReference>
<dbReference type="InterPro" id="IPR018687">
    <property type="entry name" value="DUF2177_membr"/>
</dbReference>
<dbReference type="OrthoDB" id="166547at2"/>
<evidence type="ECO:0000313" key="2">
    <source>
        <dbReference type="EMBL" id="RMB12477.1"/>
    </source>
</evidence>
<feature type="transmembrane region" description="Helical" evidence="1">
    <location>
        <begin position="47"/>
        <end position="65"/>
    </location>
</feature>
<feature type="transmembrane region" description="Helical" evidence="1">
    <location>
        <begin position="77"/>
        <end position="96"/>
    </location>
</feature>
<evidence type="ECO:0000256" key="1">
    <source>
        <dbReference type="SAM" id="Phobius"/>
    </source>
</evidence>
<feature type="transmembrane region" description="Helical" evidence="1">
    <location>
        <begin position="7"/>
        <end position="27"/>
    </location>
</feature>
<organism evidence="2 3">
    <name type="scientific">Eilatimonas milleporae</name>
    <dbReference type="NCBI Taxonomy" id="911205"/>
    <lineage>
        <taxon>Bacteria</taxon>
        <taxon>Pseudomonadati</taxon>
        <taxon>Pseudomonadota</taxon>
        <taxon>Alphaproteobacteria</taxon>
        <taxon>Kordiimonadales</taxon>
        <taxon>Kordiimonadaceae</taxon>
        <taxon>Eilatimonas</taxon>
    </lineage>
</organism>
<reference evidence="2 3" key="1">
    <citation type="submission" date="2018-10" db="EMBL/GenBank/DDBJ databases">
        <title>Genomic Encyclopedia of Archaeal and Bacterial Type Strains, Phase II (KMG-II): from individual species to whole genera.</title>
        <authorList>
            <person name="Goeker M."/>
        </authorList>
    </citation>
    <scope>NUCLEOTIDE SEQUENCE [LARGE SCALE GENOMIC DNA]</scope>
    <source>
        <strain evidence="2 3">DSM 25217</strain>
    </source>
</reference>
<gene>
    <name evidence="2" type="ORF">BXY39_0973</name>
</gene>
<feature type="transmembrane region" description="Helical" evidence="1">
    <location>
        <begin position="116"/>
        <end position="137"/>
    </location>
</feature>
<proteinExistence type="predicted"/>
<dbReference type="EMBL" id="REFR01000009">
    <property type="protein sequence ID" value="RMB12477.1"/>
    <property type="molecule type" value="Genomic_DNA"/>
</dbReference>
<comment type="caution">
    <text evidence="2">The sequence shown here is derived from an EMBL/GenBank/DDBJ whole genome shotgun (WGS) entry which is preliminary data.</text>
</comment>
<keyword evidence="1" id="KW-0472">Membrane</keyword>
<accession>A0A3M0CTS0</accession>
<keyword evidence="1" id="KW-1133">Transmembrane helix</keyword>
<keyword evidence="3" id="KW-1185">Reference proteome</keyword>
<evidence type="ECO:0000313" key="3">
    <source>
        <dbReference type="Proteomes" id="UP000271227"/>
    </source>
</evidence>
<sequence length="139" mass="14693">MLTGLKAYGAAMAAFLLLDGLWLGWIARDFYADRLQSFMTGPVNWPVAGLFYAIYVLGIVYLVSLPAARADSGYAGGWRSAFLRGGVLGVIAYGTYDLTNLATLPGWPSDVVIVDMIWGAAVTAAVACAGCLAADGYRN</sequence>
<dbReference type="InParanoid" id="A0A3M0CTS0"/>
<dbReference type="RefSeq" id="WP_121937646.1">
    <property type="nucleotide sequence ID" value="NZ_REFR01000009.1"/>
</dbReference>